<keyword evidence="2" id="KW-1185">Reference proteome</keyword>
<evidence type="ECO:0000313" key="2">
    <source>
        <dbReference type="Proteomes" id="UP000198508"/>
    </source>
</evidence>
<reference evidence="2" key="1">
    <citation type="submission" date="2016-10" db="EMBL/GenBank/DDBJ databases">
        <authorList>
            <person name="Varghese N."/>
            <person name="Submissions S."/>
        </authorList>
    </citation>
    <scope>NUCLEOTIDE SEQUENCE [LARGE SCALE GENOMIC DNA]</scope>
    <source>
        <strain evidence="2">NLAE-zl-G277</strain>
    </source>
</reference>
<dbReference type="RefSeq" id="WP_092361643.1">
    <property type="nucleotide sequence ID" value="NZ_CABJCG010000019.1"/>
</dbReference>
<accession>A0A1I0DV09</accession>
<dbReference type="EMBL" id="FOIM01000005">
    <property type="protein sequence ID" value="SET36078.1"/>
    <property type="molecule type" value="Genomic_DNA"/>
</dbReference>
<dbReference type="AlphaFoldDB" id="A0A1I0DV09"/>
<sequence>MMTERYMINFYSVGGKPFCMKDVTQLWAAAAANEKASSGCFVNAVVDKTVLICDADYSCGDDSSGVRVVSTRNPVIDENSRNYFDSITRVILEVKKRLDNPPVGITIVSVNYYYFQG</sequence>
<name>A0A1I0DV09_9FIRM</name>
<organism evidence="1 2">
    <name type="scientific">Enterocloster lavalensis</name>
    <dbReference type="NCBI Taxonomy" id="460384"/>
    <lineage>
        <taxon>Bacteria</taxon>
        <taxon>Bacillati</taxon>
        <taxon>Bacillota</taxon>
        <taxon>Clostridia</taxon>
        <taxon>Lachnospirales</taxon>
        <taxon>Lachnospiraceae</taxon>
        <taxon>Enterocloster</taxon>
    </lineage>
</organism>
<dbReference type="Proteomes" id="UP000198508">
    <property type="component" value="Unassembled WGS sequence"/>
</dbReference>
<gene>
    <name evidence="1" type="ORF">SAMN05216313_10568</name>
</gene>
<dbReference type="GeneID" id="93276413"/>
<evidence type="ECO:0000313" key="1">
    <source>
        <dbReference type="EMBL" id="SET36078.1"/>
    </source>
</evidence>
<protein>
    <submittedName>
        <fullName evidence="1">Uncharacterized protein</fullName>
    </submittedName>
</protein>
<proteinExistence type="predicted"/>